<dbReference type="Proteomes" id="UP000598360">
    <property type="component" value="Unassembled WGS sequence"/>
</dbReference>
<dbReference type="RefSeq" id="WP_193929103.1">
    <property type="nucleotide sequence ID" value="NZ_JADEYC010000023.1"/>
</dbReference>
<evidence type="ECO:0000313" key="2">
    <source>
        <dbReference type="EMBL" id="MBE9375656.1"/>
    </source>
</evidence>
<proteinExistence type="predicted"/>
<feature type="region of interest" description="Disordered" evidence="1">
    <location>
        <begin position="1"/>
        <end position="23"/>
    </location>
</feature>
<feature type="compositionally biased region" description="Basic and acidic residues" evidence="1">
    <location>
        <begin position="9"/>
        <end position="23"/>
    </location>
</feature>
<keyword evidence="3" id="KW-1185">Reference proteome</keyword>
<comment type="caution">
    <text evidence="2">The sequence shown here is derived from an EMBL/GenBank/DDBJ whole genome shotgun (WGS) entry which is preliminary data.</text>
</comment>
<reference evidence="2" key="1">
    <citation type="submission" date="2020-10" db="EMBL/GenBank/DDBJ databases">
        <title>Diversity and distribution of actinomycetes associated with coral in the coast of Hainan.</title>
        <authorList>
            <person name="Li F."/>
        </authorList>
    </citation>
    <scope>NUCLEOTIDE SEQUENCE</scope>
    <source>
        <strain evidence="2">HNM0983</strain>
    </source>
</reference>
<organism evidence="2 3">
    <name type="scientific">Saccharopolyspora montiporae</name>
    <dbReference type="NCBI Taxonomy" id="2781240"/>
    <lineage>
        <taxon>Bacteria</taxon>
        <taxon>Bacillati</taxon>
        <taxon>Actinomycetota</taxon>
        <taxon>Actinomycetes</taxon>
        <taxon>Pseudonocardiales</taxon>
        <taxon>Pseudonocardiaceae</taxon>
        <taxon>Saccharopolyspora</taxon>
    </lineage>
</organism>
<sequence>MSGFEVSPEDLRNSSKKVDESVSDLPRDILRGLDRGVDYGSDDVAKAVDDFNAGIEAAVKVLRGTAGQAVMALRGIADEYEGHDTNHSKDLATTSGMIGKGNLE</sequence>
<evidence type="ECO:0000313" key="3">
    <source>
        <dbReference type="Proteomes" id="UP000598360"/>
    </source>
</evidence>
<protein>
    <submittedName>
        <fullName evidence="2">Uncharacterized protein</fullName>
    </submittedName>
</protein>
<gene>
    <name evidence="2" type="ORF">IQ251_14480</name>
</gene>
<evidence type="ECO:0000256" key="1">
    <source>
        <dbReference type="SAM" id="MobiDB-lite"/>
    </source>
</evidence>
<dbReference type="AlphaFoldDB" id="A0A929BCS4"/>
<dbReference type="EMBL" id="JADEYC010000023">
    <property type="protein sequence ID" value="MBE9375656.1"/>
    <property type="molecule type" value="Genomic_DNA"/>
</dbReference>
<accession>A0A929BCS4</accession>
<name>A0A929BCS4_9PSEU</name>
<feature type="region of interest" description="Disordered" evidence="1">
    <location>
        <begin position="82"/>
        <end position="104"/>
    </location>
</feature>